<dbReference type="InterPro" id="IPR023365">
    <property type="entry name" value="Sortase_dom-sf"/>
</dbReference>
<dbReference type="SUPFAM" id="SSF63817">
    <property type="entry name" value="Sortase"/>
    <property type="match status" value="1"/>
</dbReference>
<protein>
    <submittedName>
        <fullName evidence="2">Class D sortase</fullName>
    </submittedName>
</protein>
<gene>
    <name evidence="2" type="ORF">I5776_13820</name>
</gene>
<proteinExistence type="predicted"/>
<dbReference type="CDD" id="cd05828">
    <property type="entry name" value="Sortase_D_1"/>
    <property type="match status" value="1"/>
</dbReference>
<dbReference type="NCBIfam" id="TIGR01076">
    <property type="entry name" value="sortase_fam"/>
    <property type="match status" value="1"/>
</dbReference>
<dbReference type="Pfam" id="PF04203">
    <property type="entry name" value="Sortase"/>
    <property type="match status" value="1"/>
</dbReference>
<dbReference type="Proteomes" id="UP000595691">
    <property type="component" value="Chromosome"/>
</dbReference>
<dbReference type="InterPro" id="IPR041999">
    <property type="entry name" value="Sortase_D_1"/>
</dbReference>
<accession>A0ABX7E1B9</accession>
<dbReference type="InterPro" id="IPR053525">
    <property type="entry name" value="Sortase_D"/>
</dbReference>
<name>A0ABX7E1B9_9BACI</name>
<organism evidence="2 3">
    <name type="scientific">Heyndrickxia vini</name>
    <dbReference type="NCBI Taxonomy" id="1476025"/>
    <lineage>
        <taxon>Bacteria</taxon>
        <taxon>Bacillati</taxon>
        <taxon>Bacillota</taxon>
        <taxon>Bacilli</taxon>
        <taxon>Bacillales</taxon>
        <taxon>Bacillaceae</taxon>
        <taxon>Heyndrickxia</taxon>
    </lineage>
</organism>
<dbReference type="Gene3D" id="2.40.260.10">
    <property type="entry name" value="Sortase"/>
    <property type="match status" value="1"/>
</dbReference>
<evidence type="ECO:0000313" key="2">
    <source>
        <dbReference type="EMBL" id="QQZ08152.1"/>
    </source>
</evidence>
<dbReference type="EMBL" id="CP065425">
    <property type="protein sequence ID" value="QQZ08152.1"/>
    <property type="molecule type" value="Genomic_DNA"/>
</dbReference>
<keyword evidence="1" id="KW-0378">Hydrolase</keyword>
<evidence type="ECO:0000313" key="3">
    <source>
        <dbReference type="Proteomes" id="UP000595691"/>
    </source>
</evidence>
<dbReference type="InterPro" id="IPR005754">
    <property type="entry name" value="Sortase"/>
</dbReference>
<dbReference type="NCBIfam" id="NF033746">
    <property type="entry name" value="class_D_sortase"/>
    <property type="match status" value="1"/>
</dbReference>
<reference evidence="2 3" key="1">
    <citation type="submission" date="2020-11" db="EMBL/GenBank/DDBJ databases">
        <title>Taxonomic evaluation of the Bacillus sporothermodurans group of bacteria based on whole genome sequences.</title>
        <authorList>
            <person name="Fiedler G."/>
            <person name="Herbstmann A.-D."/>
            <person name="Doll E."/>
            <person name="Wenning M."/>
            <person name="Brinks E."/>
            <person name="Kabisch J."/>
            <person name="Breitenwieser F."/>
            <person name="Lappann M."/>
            <person name="Boehnlein C."/>
            <person name="Franz C."/>
        </authorList>
    </citation>
    <scope>NUCLEOTIDE SEQUENCE [LARGE SCALE GENOMIC DNA]</scope>
    <source>
        <strain evidence="2 3">JCM 19841</strain>
    </source>
</reference>
<sequence length="194" mass="21713">MIKMKKISALILLIAGLLCVFFSGWKILKGQHSQVVALQQAKELSQINPLKKNEIKRAVQPVDKNILGILNVPALNAELPIIEGTSDEQLKKGVGHFLKSALPGKKDQIVLSGHRDTVFRRFGELKKGDSLLVTFQGKIFTYIVDRTKVVDAEDRTIIHSTSPKEELVLTTCYPFHFIGNAPNRYIIYAYPKST</sequence>
<evidence type="ECO:0000256" key="1">
    <source>
        <dbReference type="ARBA" id="ARBA00022801"/>
    </source>
</evidence>
<keyword evidence="3" id="KW-1185">Reference proteome</keyword>